<dbReference type="GO" id="GO:0004109">
    <property type="term" value="F:coproporphyrinogen oxidase activity"/>
    <property type="evidence" value="ECO:0007669"/>
    <property type="project" value="InterPro"/>
</dbReference>
<dbReference type="SFLD" id="SFLDF00288">
    <property type="entry name" value="HemN-like__clustered_with_nucl"/>
    <property type="match status" value="1"/>
</dbReference>
<dbReference type="InterPro" id="IPR006638">
    <property type="entry name" value="Elp3/MiaA/NifB-like_rSAM"/>
</dbReference>
<dbReference type="PANTHER" id="PTHR13932">
    <property type="entry name" value="COPROPORPHYRINIGEN III OXIDASE"/>
    <property type="match status" value="1"/>
</dbReference>
<keyword evidence="6 10" id="KW-0479">Metal-binding</keyword>
<dbReference type="HOGENOM" id="CLU_027579_2_1_6"/>
<dbReference type="EMBL" id="CP000238">
    <property type="protein sequence ID" value="ABF13844.1"/>
    <property type="molecule type" value="Genomic_DNA"/>
</dbReference>
<organism evidence="12 13">
    <name type="scientific">Baumannia cicadellinicola subsp. Homalodisca coagulata</name>
    <dbReference type="NCBI Taxonomy" id="374463"/>
    <lineage>
        <taxon>Bacteria</taxon>
        <taxon>Pseudomonadati</taxon>
        <taxon>Pseudomonadota</taxon>
        <taxon>Gammaproteobacteria</taxon>
        <taxon>Candidatus Palibaumannia</taxon>
    </lineage>
</organism>
<dbReference type="GO" id="GO:0005737">
    <property type="term" value="C:cytoplasm"/>
    <property type="evidence" value="ECO:0007669"/>
    <property type="project" value="UniProtKB-SubCell"/>
</dbReference>
<dbReference type="NCBIfam" id="TIGR00539">
    <property type="entry name" value="hemN_rel"/>
    <property type="match status" value="1"/>
</dbReference>
<dbReference type="SMART" id="SM00729">
    <property type="entry name" value="Elp3"/>
    <property type="match status" value="1"/>
</dbReference>
<dbReference type="InterPro" id="IPR058240">
    <property type="entry name" value="rSAM_sf"/>
</dbReference>
<gene>
    <name evidence="12" type="ordered locus">BCI_0479</name>
</gene>
<dbReference type="SUPFAM" id="SSF102114">
    <property type="entry name" value="Radical SAM enzymes"/>
    <property type="match status" value="1"/>
</dbReference>
<dbReference type="PROSITE" id="PS51918">
    <property type="entry name" value="RADICAL_SAM"/>
    <property type="match status" value="1"/>
</dbReference>
<evidence type="ECO:0000256" key="2">
    <source>
        <dbReference type="ARBA" id="ARBA00006100"/>
    </source>
</evidence>
<dbReference type="PANTHER" id="PTHR13932:SF5">
    <property type="entry name" value="RADICAL S-ADENOSYL METHIONINE DOMAIN-CONTAINING PROTEIN 1, MITOCHONDRIAL"/>
    <property type="match status" value="1"/>
</dbReference>
<dbReference type="InterPro" id="IPR007197">
    <property type="entry name" value="rSAM"/>
</dbReference>
<dbReference type="CDD" id="cd01335">
    <property type="entry name" value="Radical_SAM"/>
    <property type="match status" value="1"/>
</dbReference>
<keyword evidence="10" id="KW-0004">4Fe-4S</keyword>
<evidence type="ECO:0000256" key="4">
    <source>
        <dbReference type="ARBA" id="ARBA00022617"/>
    </source>
</evidence>
<evidence type="ECO:0000313" key="13">
    <source>
        <dbReference type="Proteomes" id="UP000002427"/>
    </source>
</evidence>
<dbReference type="GO" id="GO:0006779">
    <property type="term" value="P:porphyrin-containing compound biosynthetic process"/>
    <property type="evidence" value="ECO:0007669"/>
    <property type="project" value="InterPro"/>
</dbReference>
<dbReference type="AlphaFoldDB" id="Q1LSZ7"/>
<evidence type="ECO:0000313" key="12">
    <source>
        <dbReference type="EMBL" id="ABF13844.1"/>
    </source>
</evidence>
<evidence type="ECO:0000256" key="9">
    <source>
        <dbReference type="ARBA" id="ARBA00023186"/>
    </source>
</evidence>
<dbReference type="Gene3D" id="3.20.20.70">
    <property type="entry name" value="Aldolase class I"/>
    <property type="match status" value="1"/>
</dbReference>
<dbReference type="SFLD" id="SFLDG01065">
    <property type="entry name" value="anaerobic_coproporphyrinogen-I"/>
    <property type="match status" value="1"/>
</dbReference>
<keyword evidence="7 10" id="KW-0408">Iron</keyword>
<evidence type="ECO:0000256" key="5">
    <source>
        <dbReference type="ARBA" id="ARBA00022691"/>
    </source>
</evidence>
<keyword evidence="8 10" id="KW-0411">Iron-sulfur</keyword>
<dbReference type="GO" id="GO:0046872">
    <property type="term" value="F:metal ion binding"/>
    <property type="evidence" value="ECO:0007669"/>
    <property type="project" value="UniProtKB-UniRule"/>
</dbReference>
<comment type="subcellular location">
    <subcellularLocation>
        <location evidence="10">Cytoplasm</location>
    </subcellularLocation>
</comment>
<accession>Q1LSZ7</accession>
<evidence type="ECO:0000256" key="8">
    <source>
        <dbReference type="ARBA" id="ARBA00023014"/>
    </source>
</evidence>
<dbReference type="InterPro" id="IPR004559">
    <property type="entry name" value="HemW-like"/>
</dbReference>
<dbReference type="SFLD" id="SFLDS00029">
    <property type="entry name" value="Radical_SAM"/>
    <property type="match status" value="1"/>
</dbReference>
<evidence type="ECO:0000259" key="11">
    <source>
        <dbReference type="PROSITE" id="PS51918"/>
    </source>
</evidence>
<evidence type="ECO:0000256" key="10">
    <source>
        <dbReference type="RuleBase" id="RU364116"/>
    </source>
</evidence>
<dbReference type="KEGG" id="bci:BCI_0479"/>
<dbReference type="RefSeq" id="WP_011520650.1">
    <property type="nucleotide sequence ID" value="NC_007984.1"/>
</dbReference>
<keyword evidence="10" id="KW-0963">Cytoplasm</keyword>
<dbReference type="InterPro" id="IPR010723">
    <property type="entry name" value="HemN_C"/>
</dbReference>
<evidence type="ECO:0000256" key="1">
    <source>
        <dbReference type="ARBA" id="ARBA00001966"/>
    </source>
</evidence>
<name>Q1LSZ7_BAUCH</name>
<dbReference type="Proteomes" id="UP000002427">
    <property type="component" value="Chromosome"/>
</dbReference>
<proteinExistence type="inferred from homology"/>
<dbReference type="InterPro" id="IPR034505">
    <property type="entry name" value="Coproporphyrinogen-III_oxidase"/>
</dbReference>
<keyword evidence="9 10" id="KW-0143">Chaperone</keyword>
<sequence length="385" mass="44618">MNNFQIDKKKSLLLSLYIHIPWCMKKCCYCDFPTTTLHNKVPNKEYISHLLIDLKQSLLLIDGYSLKTIFIGGGTPSLLTIEMLEKLIDSIYKMVPLATNLELTIEVNPGTINENHLISYQTIGINRISIGVQTFNRNHLIHLGRLHRPEDATNIVSFASAIKFNSINLDIMYGLPNQTVNQALDDLRQAIALAPQHISWYQLTIEPNTIFWNTKPKLPKDDIIWDIYQQGNELLMSSGYQPYEISAYAHNKSYQCLHNMNYWRFGDYLGIGCSAHSKLTLPDGTIIRMVKVRNPFLYMKGKYLDKSYQVALSDLPFEYFMNRFRLFEIVPRNEFTQLTSLAENDIRSMLDQSINLGYISEYNKYWQITEKGKLFLNNLLELFLA</sequence>
<evidence type="ECO:0000256" key="6">
    <source>
        <dbReference type="ARBA" id="ARBA00022723"/>
    </source>
</evidence>
<reference evidence="12 13" key="1">
    <citation type="journal article" date="2006" name="PLoS Biol.">
        <title>Metabolic complementarity and genomics of the dual bacterial symbiosis of sharpshooters.</title>
        <authorList>
            <person name="Wu D."/>
            <person name="Daugherty S.C."/>
            <person name="Van Aken S.E."/>
            <person name="Pai G.H."/>
            <person name="Watkins K.L."/>
            <person name="Khouri H."/>
            <person name="Tallon L.J."/>
            <person name="Zaborsky J.M."/>
            <person name="Dunbar H.E."/>
            <person name="Tran P.L."/>
            <person name="Moran N.A."/>
            <person name="Eisen J.A."/>
        </authorList>
    </citation>
    <scope>NUCLEOTIDE SEQUENCE [LARGE SCALE GENOMIC DNA]</scope>
    <source>
        <strain evidence="12">Hc</strain>
    </source>
</reference>
<evidence type="ECO:0000256" key="3">
    <source>
        <dbReference type="ARBA" id="ARBA00017228"/>
    </source>
</evidence>
<protein>
    <recommendedName>
        <fullName evidence="3 10">Heme chaperone HemW</fullName>
    </recommendedName>
</protein>
<keyword evidence="13" id="KW-1185">Reference proteome</keyword>
<comment type="function">
    <text evidence="10">Probably acts as a heme chaperone, transferring heme to an unknown acceptor. Binds one molecule of heme per monomer, possibly covalently. Binds 1 [4Fe-4S] cluster. The cluster is coordinated with 3 cysteines and an exchangeable S-adenosyl-L-methionine.</text>
</comment>
<evidence type="ECO:0000256" key="7">
    <source>
        <dbReference type="ARBA" id="ARBA00023004"/>
    </source>
</evidence>
<dbReference type="Pfam" id="PF06969">
    <property type="entry name" value="HemN_C"/>
    <property type="match status" value="1"/>
</dbReference>
<feature type="domain" description="Radical SAM core" evidence="11">
    <location>
        <begin position="8"/>
        <end position="244"/>
    </location>
</feature>
<keyword evidence="4 10" id="KW-0349">Heme</keyword>
<dbReference type="Pfam" id="PF04055">
    <property type="entry name" value="Radical_SAM"/>
    <property type="match status" value="1"/>
</dbReference>
<dbReference type="InterPro" id="IPR013785">
    <property type="entry name" value="Aldolase_TIM"/>
</dbReference>
<dbReference type="STRING" id="374463.BCI_0479"/>
<dbReference type="SFLD" id="SFLDF00562">
    <property type="entry name" value="HemN-like__clustered_with_heat"/>
    <property type="match status" value="1"/>
</dbReference>
<comment type="cofactor">
    <cofactor evidence="1">
        <name>[4Fe-4S] cluster</name>
        <dbReference type="ChEBI" id="CHEBI:49883"/>
    </cofactor>
</comment>
<comment type="similarity">
    <text evidence="2">Belongs to the anaerobic coproporphyrinogen-III oxidase family. HemW subfamily.</text>
</comment>
<dbReference type="GO" id="GO:0051539">
    <property type="term" value="F:4 iron, 4 sulfur cluster binding"/>
    <property type="evidence" value="ECO:0007669"/>
    <property type="project" value="UniProtKB-UniRule"/>
</dbReference>
<keyword evidence="5 10" id="KW-0949">S-adenosyl-L-methionine</keyword>